<reference evidence="2 3" key="1">
    <citation type="submission" date="2024-11" db="EMBL/GenBank/DDBJ databases">
        <title>Chromosome-level genome assembly of the freshwater bivalve Anodonta woodiana.</title>
        <authorList>
            <person name="Chen X."/>
        </authorList>
    </citation>
    <scope>NUCLEOTIDE SEQUENCE [LARGE SCALE GENOMIC DNA]</scope>
    <source>
        <strain evidence="2">MN2024</strain>
        <tissue evidence="2">Gills</tissue>
    </source>
</reference>
<evidence type="ECO:0000313" key="3">
    <source>
        <dbReference type="Proteomes" id="UP001634394"/>
    </source>
</evidence>
<sequence length="426" mass="50436">MMVTQMNIFRKVKPAICFILVSFGVVVLLMYYDLVIKRVYPAANSGKYWNISLPGILNWFSGPNMQENLNLHDLELYLRMYNKDIKKYDNYLVPSMRYFWPGNVSIVIVLDAENEEDKKLGQILTNKYPYPRVEYQDLIDPSIYHRRGHERMQRDFFYPETKVNKTYVGFLDTDTVFVTRVTPDILFEDGKPIIIANYGEPGSSFWNLVSISTAKIYKAKEIMRCMSYFPVIIKVEHVVEVRKYLEKLHGKPFDEVFRQFSGNGISQFNIICQYLWNFHKDEYKFYFHVISSTPGKWDGKGSVPERESVEFYKTNFTAAQKVPKTRASIHYRYHPKWEDFNTYRNIVKKGICYSGGFNICPEKCKDFNRTVLQKELFYFEYNDWSWDPRCVDEQKKHYAKVNELRDSEAEKALREGCAEVDKLSFT</sequence>
<gene>
    <name evidence="2" type="ORF">ACJMK2_036243</name>
</gene>
<feature type="transmembrane region" description="Helical" evidence="1">
    <location>
        <begin position="12"/>
        <end position="32"/>
    </location>
</feature>
<comment type="caution">
    <text evidence="2">The sequence shown here is derived from an EMBL/GenBank/DDBJ whole genome shotgun (WGS) entry which is preliminary data.</text>
</comment>
<dbReference type="Proteomes" id="UP001634394">
    <property type="component" value="Unassembled WGS sequence"/>
</dbReference>
<keyword evidence="1" id="KW-0812">Transmembrane</keyword>
<proteinExistence type="predicted"/>
<accession>A0ABD3WGM8</accession>
<dbReference type="EMBL" id="JBJQND010000006">
    <property type="protein sequence ID" value="KAL3873084.1"/>
    <property type="molecule type" value="Genomic_DNA"/>
</dbReference>
<evidence type="ECO:0000313" key="2">
    <source>
        <dbReference type="EMBL" id="KAL3873084.1"/>
    </source>
</evidence>
<keyword evidence="1" id="KW-0472">Membrane</keyword>
<name>A0ABD3WGM8_SINWO</name>
<protein>
    <submittedName>
        <fullName evidence="2">Uncharacterized protein</fullName>
    </submittedName>
</protein>
<dbReference type="AlphaFoldDB" id="A0ABD3WGM8"/>
<evidence type="ECO:0000256" key="1">
    <source>
        <dbReference type="SAM" id="Phobius"/>
    </source>
</evidence>
<organism evidence="2 3">
    <name type="scientific">Sinanodonta woodiana</name>
    <name type="common">Chinese pond mussel</name>
    <name type="synonym">Anodonta woodiana</name>
    <dbReference type="NCBI Taxonomy" id="1069815"/>
    <lineage>
        <taxon>Eukaryota</taxon>
        <taxon>Metazoa</taxon>
        <taxon>Spiralia</taxon>
        <taxon>Lophotrochozoa</taxon>
        <taxon>Mollusca</taxon>
        <taxon>Bivalvia</taxon>
        <taxon>Autobranchia</taxon>
        <taxon>Heteroconchia</taxon>
        <taxon>Palaeoheterodonta</taxon>
        <taxon>Unionida</taxon>
        <taxon>Unionoidea</taxon>
        <taxon>Unionidae</taxon>
        <taxon>Unioninae</taxon>
        <taxon>Sinanodonta</taxon>
    </lineage>
</organism>
<keyword evidence="1" id="KW-1133">Transmembrane helix</keyword>
<keyword evidence="3" id="KW-1185">Reference proteome</keyword>